<dbReference type="GO" id="GO:0017111">
    <property type="term" value="F:ribonucleoside triphosphate phosphatase activity"/>
    <property type="evidence" value="ECO:0007669"/>
    <property type="project" value="InterPro"/>
</dbReference>
<gene>
    <name evidence="12" type="primary">rdgB</name>
    <name evidence="12" type="ORF">C7B46_20335</name>
</gene>
<comment type="similarity">
    <text evidence="1 10 11">Belongs to the HAM1 NTPase family.</text>
</comment>
<accession>A0A2T2WUY7</accession>
<sequence length="226" mass="25118">MSPKWGSTALWRNSGRLFRKGRSWLLRPKTLYMATHNAGKLREFEQLLKPLPLDLKPYAANAEIVEETGTTYAENAALKARAVALKWGVYALGDDSGVEVDALNGEPGLRSARFVSDEPWANSREILLRLMAVPYPQRTARMRAVLCLANPRGEVKFFEGVVEGFILGWPRGTQGFGVDPIFSLDGVTSLAEMSGEEKNRISHRAKAAIGLMTYWKSRDSDALFSI</sequence>
<evidence type="ECO:0000313" key="12">
    <source>
        <dbReference type="EMBL" id="PSR26045.1"/>
    </source>
</evidence>
<feature type="binding site" evidence="10">
    <location>
        <begin position="35"/>
        <end position="40"/>
    </location>
    <ligand>
        <name>substrate</name>
    </ligand>
</feature>
<evidence type="ECO:0000313" key="13">
    <source>
        <dbReference type="Proteomes" id="UP000242972"/>
    </source>
</evidence>
<keyword evidence="7 10" id="KW-0546">Nucleotide metabolism</keyword>
<comment type="catalytic activity">
    <reaction evidence="10">
        <text>ITP + H2O = IMP + diphosphate + H(+)</text>
        <dbReference type="Rhea" id="RHEA:29399"/>
        <dbReference type="ChEBI" id="CHEBI:15377"/>
        <dbReference type="ChEBI" id="CHEBI:15378"/>
        <dbReference type="ChEBI" id="CHEBI:33019"/>
        <dbReference type="ChEBI" id="CHEBI:58053"/>
        <dbReference type="ChEBI" id="CHEBI:61402"/>
        <dbReference type="EC" id="3.6.1.66"/>
    </reaction>
</comment>
<evidence type="ECO:0000256" key="10">
    <source>
        <dbReference type="HAMAP-Rule" id="MF_01405"/>
    </source>
</evidence>
<evidence type="ECO:0000256" key="3">
    <source>
        <dbReference type="ARBA" id="ARBA00022723"/>
    </source>
</evidence>
<comment type="function">
    <text evidence="10">Pyrophosphatase that catalyzes the hydrolysis of nucleoside triphosphates to their monophosphate derivatives, with a high preference for the non-canonical purine nucleotides XTP (xanthosine triphosphate), dITP (deoxyinosine triphosphate) and ITP. Seems to function as a house-cleaning enzyme that removes non-canonical purine nucleotides from the nucleotide pool, thus preventing their incorporation into DNA/RNA and avoiding chromosomal lesions.</text>
</comment>
<keyword evidence="3 10" id="KW-0479">Metal-binding</keyword>
<dbReference type="GO" id="GO:0036220">
    <property type="term" value="F:ITP diphosphatase activity"/>
    <property type="evidence" value="ECO:0007669"/>
    <property type="project" value="UniProtKB-UniRule"/>
</dbReference>
<dbReference type="GO" id="GO:0009146">
    <property type="term" value="P:purine nucleoside triphosphate catabolic process"/>
    <property type="evidence" value="ECO:0007669"/>
    <property type="project" value="UniProtKB-UniRule"/>
</dbReference>
<dbReference type="Proteomes" id="UP000242972">
    <property type="component" value="Unassembled WGS sequence"/>
</dbReference>
<evidence type="ECO:0000256" key="2">
    <source>
        <dbReference type="ARBA" id="ARBA00011738"/>
    </source>
</evidence>
<feature type="binding site" evidence="10">
    <location>
        <position position="198"/>
    </location>
    <ligand>
        <name>substrate</name>
    </ligand>
</feature>
<evidence type="ECO:0000256" key="11">
    <source>
        <dbReference type="RuleBase" id="RU003781"/>
    </source>
</evidence>
<keyword evidence="6 10" id="KW-0460">Magnesium</keyword>
<comment type="catalytic activity">
    <reaction evidence="9 10">
        <text>XTP + H2O = XMP + diphosphate + H(+)</text>
        <dbReference type="Rhea" id="RHEA:28610"/>
        <dbReference type="ChEBI" id="CHEBI:15377"/>
        <dbReference type="ChEBI" id="CHEBI:15378"/>
        <dbReference type="ChEBI" id="CHEBI:33019"/>
        <dbReference type="ChEBI" id="CHEBI:57464"/>
        <dbReference type="ChEBI" id="CHEBI:61314"/>
        <dbReference type="EC" id="3.6.1.66"/>
    </reaction>
</comment>
<dbReference type="PANTHER" id="PTHR11067:SF9">
    <property type="entry name" value="INOSINE TRIPHOSPHATE PYROPHOSPHATASE"/>
    <property type="match status" value="1"/>
</dbReference>
<comment type="caution">
    <text evidence="12">The sequence shown here is derived from an EMBL/GenBank/DDBJ whole genome shotgun (WGS) entry which is preliminary data.</text>
</comment>
<feature type="binding site" evidence="10">
    <location>
        <begin position="176"/>
        <end position="179"/>
    </location>
    <ligand>
        <name>substrate</name>
    </ligand>
</feature>
<protein>
    <recommendedName>
        <fullName evidence="10">dITP/XTP pyrophosphatase</fullName>
        <ecNumber evidence="10">3.6.1.66</ecNumber>
    </recommendedName>
    <alternativeName>
        <fullName evidence="10">Non-canonical purine NTP pyrophosphatase</fullName>
    </alternativeName>
    <alternativeName>
        <fullName evidence="10">Non-standard purine NTP pyrophosphatase</fullName>
    </alternativeName>
    <alternativeName>
        <fullName evidence="10">Nucleoside-triphosphate diphosphatase</fullName>
    </alternativeName>
    <alternativeName>
        <fullName evidence="10">Nucleoside-triphosphate pyrophosphatase</fullName>
        <shortName evidence="10">NTPase</shortName>
    </alternativeName>
</protein>
<dbReference type="EMBL" id="PXYW01000136">
    <property type="protein sequence ID" value="PSR26045.1"/>
    <property type="molecule type" value="Genomic_DNA"/>
</dbReference>
<feature type="binding site" evidence="10">
    <location>
        <position position="66"/>
    </location>
    <ligand>
        <name>Mg(2+)</name>
        <dbReference type="ChEBI" id="CHEBI:18420"/>
    </ligand>
</feature>
<dbReference type="CDD" id="cd00515">
    <property type="entry name" value="HAM1"/>
    <property type="match status" value="1"/>
</dbReference>
<dbReference type="InterPro" id="IPR002637">
    <property type="entry name" value="RdgB/HAM1"/>
</dbReference>
<evidence type="ECO:0000256" key="9">
    <source>
        <dbReference type="ARBA" id="ARBA00052017"/>
    </source>
</evidence>
<dbReference type="HAMAP" id="MF_01405">
    <property type="entry name" value="Non_canon_purine_NTPase"/>
    <property type="match status" value="1"/>
</dbReference>
<dbReference type="GO" id="GO:0005829">
    <property type="term" value="C:cytosol"/>
    <property type="evidence" value="ECO:0007669"/>
    <property type="project" value="TreeGrafter"/>
</dbReference>
<dbReference type="GO" id="GO:0000166">
    <property type="term" value="F:nucleotide binding"/>
    <property type="evidence" value="ECO:0007669"/>
    <property type="project" value="UniProtKB-KW"/>
</dbReference>
<comment type="subunit">
    <text evidence="2 10">Homodimer.</text>
</comment>
<keyword evidence="4 10" id="KW-0547">Nucleotide-binding</keyword>
<organism evidence="12 13">
    <name type="scientific">Sulfobacillus benefaciens</name>
    <dbReference type="NCBI Taxonomy" id="453960"/>
    <lineage>
        <taxon>Bacteria</taxon>
        <taxon>Bacillati</taxon>
        <taxon>Bacillota</taxon>
        <taxon>Clostridia</taxon>
        <taxon>Eubacteriales</taxon>
        <taxon>Clostridiales Family XVII. Incertae Sedis</taxon>
        <taxon>Sulfobacillus</taxon>
    </lineage>
</organism>
<evidence type="ECO:0000256" key="8">
    <source>
        <dbReference type="ARBA" id="ARBA00051875"/>
    </source>
</evidence>
<dbReference type="EC" id="3.6.1.66" evidence="10"/>
<reference evidence="12 13" key="1">
    <citation type="journal article" date="2014" name="BMC Genomics">
        <title>Comparison of environmental and isolate Sulfobacillus genomes reveals diverse carbon, sulfur, nitrogen, and hydrogen metabolisms.</title>
        <authorList>
            <person name="Justice N.B."/>
            <person name="Norman A."/>
            <person name="Brown C.T."/>
            <person name="Singh A."/>
            <person name="Thomas B.C."/>
            <person name="Banfield J.F."/>
        </authorList>
    </citation>
    <scope>NUCLEOTIDE SEQUENCE [LARGE SCALE GENOMIC DNA]</scope>
    <source>
        <strain evidence="12">AMDSBA4</strain>
    </source>
</reference>
<feature type="active site" description="Proton acceptor" evidence="10">
    <location>
        <position position="95"/>
    </location>
</feature>
<dbReference type="Gene3D" id="3.90.950.10">
    <property type="match status" value="1"/>
</dbReference>
<evidence type="ECO:0000256" key="1">
    <source>
        <dbReference type="ARBA" id="ARBA00008023"/>
    </source>
</evidence>
<keyword evidence="5 10" id="KW-0378">Hydrolase</keyword>
<dbReference type="Pfam" id="PF01725">
    <property type="entry name" value="Ham1p_like"/>
    <property type="match status" value="1"/>
</dbReference>
<comment type="catalytic activity">
    <reaction evidence="8 10">
        <text>dITP + H2O = dIMP + diphosphate + H(+)</text>
        <dbReference type="Rhea" id="RHEA:28342"/>
        <dbReference type="ChEBI" id="CHEBI:15377"/>
        <dbReference type="ChEBI" id="CHEBI:15378"/>
        <dbReference type="ChEBI" id="CHEBI:33019"/>
        <dbReference type="ChEBI" id="CHEBI:61194"/>
        <dbReference type="ChEBI" id="CHEBI:61382"/>
        <dbReference type="EC" id="3.6.1.66"/>
    </reaction>
</comment>
<evidence type="ECO:0000256" key="4">
    <source>
        <dbReference type="ARBA" id="ARBA00022741"/>
    </source>
</evidence>
<dbReference type="InterPro" id="IPR020922">
    <property type="entry name" value="dITP/XTP_pyrophosphatase"/>
</dbReference>
<dbReference type="AlphaFoldDB" id="A0A2T2WUY7"/>
<dbReference type="GO" id="GO:0036222">
    <property type="term" value="F:XTP diphosphatase activity"/>
    <property type="evidence" value="ECO:0007669"/>
    <property type="project" value="UniProtKB-UniRule"/>
</dbReference>
<dbReference type="SUPFAM" id="SSF52972">
    <property type="entry name" value="ITPase-like"/>
    <property type="match status" value="1"/>
</dbReference>
<name>A0A2T2WUY7_9FIRM</name>
<dbReference type="NCBIfam" id="TIGR00042">
    <property type="entry name" value="RdgB/HAM1 family non-canonical purine NTP pyrophosphatase"/>
    <property type="match status" value="1"/>
</dbReference>
<feature type="binding site" evidence="10">
    <location>
        <position position="96"/>
    </location>
    <ligand>
        <name>substrate</name>
    </ligand>
</feature>
<evidence type="ECO:0000256" key="5">
    <source>
        <dbReference type="ARBA" id="ARBA00022801"/>
    </source>
</evidence>
<dbReference type="GO" id="GO:0035870">
    <property type="term" value="F:dITP diphosphatase activity"/>
    <property type="evidence" value="ECO:0007669"/>
    <property type="project" value="UniProtKB-UniRule"/>
</dbReference>
<dbReference type="InterPro" id="IPR029001">
    <property type="entry name" value="ITPase-like_fam"/>
</dbReference>
<feature type="binding site" evidence="10">
    <location>
        <position position="95"/>
    </location>
    <ligand>
        <name>Mg(2+)</name>
        <dbReference type="ChEBI" id="CHEBI:18420"/>
    </ligand>
</feature>
<comment type="cofactor">
    <cofactor evidence="10">
        <name>Mg(2+)</name>
        <dbReference type="ChEBI" id="CHEBI:18420"/>
    </cofactor>
    <text evidence="10">Binds 1 Mg(2+) ion per subunit.</text>
</comment>
<dbReference type="GO" id="GO:0046872">
    <property type="term" value="F:metal ion binding"/>
    <property type="evidence" value="ECO:0007669"/>
    <property type="project" value="UniProtKB-KW"/>
</dbReference>
<feature type="binding site" evidence="10">
    <location>
        <begin position="203"/>
        <end position="204"/>
    </location>
    <ligand>
        <name>substrate</name>
    </ligand>
</feature>
<dbReference type="GO" id="GO:0009117">
    <property type="term" value="P:nucleotide metabolic process"/>
    <property type="evidence" value="ECO:0007669"/>
    <property type="project" value="UniProtKB-KW"/>
</dbReference>
<proteinExistence type="inferred from homology"/>
<evidence type="ECO:0000256" key="6">
    <source>
        <dbReference type="ARBA" id="ARBA00022842"/>
    </source>
</evidence>
<evidence type="ECO:0000256" key="7">
    <source>
        <dbReference type="ARBA" id="ARBA00023080"/>
    </source>
</evidence>
<dbReference type="PANTHER" id="PTHR11067">
    <property type="entry name" value="INOSINE TRIPHOSPHATE PYROPHOSPHATASE/HAM1 PROTEIN"/>
    <property type="match status" value="1"/>
</dbReference>
<dbReference type="FunFam" id="3.90.950.10:FF:000001">
    <property type="entry name" value="dITP/XTP pyrophosphatase"/>
    <property type="match status" value="1"/>
</dbReference>